<proteinExistence type="predicted"/>
<organism evidence="1 2">
    <name type="scientific">Pseudomonas savastanoi pv. glycinea str. race 4</name>
    <dbReference type="NCBI Taxonomy" id="875330"/>
    <lineage>
        <taxon>Bacteria</taxon>
        <taxon>Pseudomonadati</taxon>
        <taxon>Pseudomonadota</taxon>
        <taxon>Gammaproteobacteria</taxon>
        <taxon>Pseudomonadales</taxon>
        <taxon>Pseudomonadaceae</taxon>
        <taxon>Pseudomonas</taxon>
    </lineage>
</organism>
<dbReference type="Proteomes" id="UP000005466">
    <property type="component" value="Unassembled WGS sequence"/>
</dbReference>
<accession>F3CI09</accession>
<dbReference type="HOGENOM" id="CLU_3386427_0_0_6"/>
<protein>
    <submittedName>
        <fullName evidence="1">TetR family transcriptional regulator</fullName>
    </submittedName>
</protein>
<gene>
    <name evidence="1" type="ORF">Pgy4_38663</name>
</gene>
<reference evidence="1 2" key="1">
    <citation type="journal article" date="2011" name="PLoS Pathog.">
        <title>Dynamic evolution of pathogenicity revealed by sequencing and comparative genomics of 19 Pseudomonas syringae isolates.</title>
        <authorList>
            <person name="Baltrus D.A."/>
            <person name="Nishimura M.T."/>
            <person name="Romanchuk A."/>
            <person name="Chang J.H."/>
            <person name="Mukhtar M.S."/>
            <person name="Cherkis K."/>
            <person name="Roach J."/>
            <person name="Grant S.R."/>
            <person name="Jones C.D."/>
            <person name="Dangl J.L."/>
        </authorList>
    </citation>
    <scope>NUCLEOTIDE SEQUENCE [LARGE SCALE GENOMIC DNA]</scope>
    <source>
        <strain evidence="2">race 4</strain>
    </source>
</reference>
<name>F3CI09_PSESG</name>
<dbReference type="AlphaFoldDB" id="F3CI09"/>
<evidence type="ECO:0000313" key="1">
    <source>
        <dbReference type="EMBL" id="EGH18901.1"/>
    </source>
</evidence>
<feature type="non-terminal residue" evidence="1">
    <location>
        <position position="1"/>
    </location>
</feature>
<evidence type="ECO:0000313" key="2">
    <source>
        <dbReference type="Proteomes" id="UP000005466"/>
    </source>
</evidence>
<comment type="caution">
    <text evidence="1">The sequence shown here is derived from an EMBL/GenBank/DDBJ whole genome shotgun (WGS) entry which is preliminary data.</text>
</comment>
<sequence>QIQWLRSPQDVDVMAVFDIYVQRLGRDIKAHP</sequence>
<dbReference type="EMBL" id="ADWY01003312">
    <property type="protein sequence ID" value="EGH18901.1"/>
    <property type="molecule type" value="Genomic_DNA"/>
</dbReference>